<dbReference type="Pfam" id="PF19574">
    <property type="entry name" value="LolA_3"/>
    <property type="match status" value="1"/>
</dbReference>
<evidence type="ECO:0000313" key="2">
    <source>
        <dbReference type="EMBL" id="MDM0045572.1"/>
    </source>
</evidence>
<dbReference type="InterPro" id="IPR004564">
    <property type="entry name" value="OM_lipoprot_carrier_LolA-like"/>
</dbReference>
<reference evidence="2" key="1">
    <citation type="submission" date="2023-06" db="EMBL/GenBank/DDBJ databases">
        <authorList>
            <person name="Jiang Y."/>
            <person name="Liu Q."/>
        </authorList>
    </citation>
    <scope>NUCLEOTIDE SEQUENCE</scope>
    <source>
        <strain evidence="2">CGMCC 1.12089</strain>
    </source>
</reference>
<protein>
    <submittedName>
        <fullName evidence="2">Outer membrane lipoprotein carrier protein LolA</fullName>
    </submittedName>
</protein>
<comment type="caution">
    <text evidence="2">The sequence shown here is derived from an EMBL/GenBank/DDBJ whole genome shotgun (WGS) entry which is preliminary data.</text>
</comment>
<keyword evidence="1" id="KW-0732">Signal</keyword>
<dbReference type="InterPro" id="IPR029046">
    <property type="entry name" value="LolA/LolB/LppX"/>
</dbReference>
<evidence type="ECO:0000256" key="1">
    <source>
        <dbReference type="ARBA" id="ARBA00022729"/>
    </source>
</evidence>
<dbReference type="Proteomes" id="UP001174908">
    <property type="component" value="Unassembled WGS sequence"/>
</dbReference>
<accession>A0ABT7NC91</accession>
<gene>
    <name evidence="2" type="ORF">QTH91_13850</name>
</gene>
<keyword evidence="3" id="KW-1185">Reference proteome</keyword>
<dbReference type="RefSeq" id="WP_286660699.1">
    <property type="nucleotide sequence ID" value="NZ_JASZYV010000003.1"/>
</dbReference>
<sequence length="205" mass="22316">MTSGKKMLGEVVRRARALLALCLLCTVSVSWAFDLDTLMSRLAAQPKGEARFTEQRFVRGIEGPLESSGSLSFTAPDKLVRRTESPREESMVVDGNALTLSRGGRTRSLALDSMPELRGMVDALRGTLSGDARVLRQQFKTELGGTEAAWTLQLTPVDERLAAQVRTLRLTGRGGDVLGVEMEFIGGDRSVMRIVPQRGAPKKPS</sequence>
<dbReference type="Gene3D" id="2.50.20.10">
    <property type="entry name" value="Lipoprotein localisation LolA/LolB/LppX"/>
    <property type="match status" value="1"/>
</dbReference>
<keyword evidence="2" id="KW-0449">Lipoprotein</keyword>
<proteinExistence type="predicted"/>
<dbReference type="EMBL" id="JASZYV010000003">
    <property type="protein sequence ID" value="MDM0045572.1"/>
    <property type="molecule type" value="Genomic_DNA"/>
</dbReference>
<organism evidence="2 3">
    <name type="scientific">Variovorax dokdonensis</name>
    <dbReference type="NCBI Taxonomy" id="344883"/>
    <lineage>
        <taxon>Bacteria</taxon>
        <taxon>Pseudomonadati</taxon>
        <taxon>Pseudomonadota</taxon>
        <taxon>Betaproteobacteria</taxon>
        <taxon>Burkholderiales</taxon>
        <taxon>Comamonadaceae</taxon>
        <taxon>Variovorax</taxon>
    </lineage>
</organism>
<evidence type="ECO:0000313" key="3">
    <source>
        <dbReference type="Proteomes" id="UP001174908"/>
    </source>
</evidence>
<dbReference type="CDD" id="cd16325">
    <property type="entry name" value="LolA"/>
    <property type="match status" value="1"/>
</dbReference>
<dbReference type="SUPFAM" id="SSF89392">
    <property type="entry name" value="Prokaryotic lipoproteins and lipoprotein localization factors"/>
    <property type="match status" value="1"/>
</dbReference>
<name>A0ABT7NC91_9BURK</name>